<evidence type="ECO:0000313" key="1">
    <source>
        <dbReference type="EMBL" id="MBA0560200.1"/>
    </source>
</evidence>
<comment type="caution">
    <text evidence="1">The sequence shown here is derived from an EMBL/GenBank/DDBJ whole genome shotgun (WGS) entry which is preliminary data.</text>
</comment>
<protein>
    <submittedName>
        <fullName evidence="1">Uncharacterized protein</fullName>
    </submittedName>
</protein>
<reference evidence="1 2" key="1">
    <citation type="journal article" date="2019" name="Genome Biol. Evol.">
        <title>Insights into the evolution of the New World diploid cottons (Gossypium, subgenus Houzingenia) based on genome sequencing.</title>
        <authorList>
            <person name="Grover C.E."/>
            <person name="Arick M.A. 2nd"/>
            <person name="Thrash A."/>
            <person name="Conover J.L."/>
            <person name="Sanders W.S."/>
            <person name="Peterson D.G."/>
            <person name="Frelichowski J.E."/>
            <person name="Scheffler J.A."/>
            <person name="Scheffler B.E."/>
            <person name="Wendel J.F."/>
        </authorList>
    </citation>
    <scope>NUCLEOTIDE SEQUENCE [LARGE SCALE GENOMIC DNA]</scope>
    <source>
        <strain evidence="1">157</strain>
        <tissue evidence="1">Leaf</tissue>
    </source>
</reference>
<gene>
    <name evidence="1" type="ORF">Golob_017115</name>
</gene>
<evidence type="ECO:0000313" key="2">
    <source>
        <dbReference type="Proteomes" id="UP000593572"/>
    </source>
</evidence>
<feature type="non-terminal residue" evidence="1">
    <location>
        <position position="87"/>
    </location>
</feature>
<dbReference type="EMBL" id="JABEZX010000007">
    <property type="protein sequence ID" value="MBA0560200.1"/>
    <property type="molecule type" value="Genomic_DNA"/>
</dbReference>
<dbReference type="Proteomes" id="UP000593572">
    <property type="component" value="Unassembled WGS sequence"/>
</dbReference>
<proteinExistence type="predicted"/>
<organism evidence="1 2">
    <name type="scientific">Gossypium lobatum</name>
    <dbReference type="NCBI Taxonomy" id="34289"/>
    <lineage>
        <taxon>Eukaryota</taxon>
        <taxon>Viridiplantae</taxon>
        <taxon>Streptophyta</taxon>
        <taxon>Embryophyta</taxon>
        <taxon>Tracheophyta</taxon>
        <taxon>Spermatophyta</taxon>
        <taxon>Magnoliopsida</taxon>
        <taxon>eudicotyledons</taxon>
        <taxon>Gunneridae</taxon>
        <taxon>Pentapetalae</taxon>
        <taxon>rosids</taxon>
        <taxon>malvids</taxon>
        <taxon>Malvales</taxon>
        <taxon>Malvaceae</taxon>
        <taxon>Malvoideae</taxon>
        <taxon>Gossypium</taxon>
    </lineage>
</organism>
<accession>A0A7J8M6F1</accession>
<name>A0A7J8M6F1_9ROSI</name>
<keyword evidence="2" id="KW-1185">Reference proteome</keyword>
<sequence>MKRAISLQPYLLTRSKIKTGGLGIARLSLNSLPPRIAMFPLMTTKAFPVLLSPPSNASTTRTSSYSLWGLSSSFQSRRLNQSPTMDT</sequence>
<dbReference type="AlphaFoldDB" id="A0A7J8M6F1"/>